<evidence type="ECO:0000256" key="15">
    <source>
        <dbReference type="ARBA" id="ARBA00031887"/>
    </source>
</evidence>
<evidence type="ECO:0000313" key="19">
    <source>
        <dbReference type="Proteomes" id="UP000054422"/>
    </source>
</evidence>
<comment type="caution">
    <text evidence="18">The sequence shown here is derived from an EMBL/GenBank/DDBJ whole genome shotgun (WGS) entry which is preliminary data.</text>
</comment>
<keyword evidence="11 17" id="KW-0472">Membrane</keyword>
<keyword evidence="9 17" id="KW-1133">Transmembrane helix</keyword>
<sequence>MSKHELILDADTGASYGTYQSYTVGFVASLLLTLLSFYLVASSGLPPKILYMVVGALAIIQLFVQVVFFLHLNTNSKTSWNLLSFLFTLVVVLVLVIGTMWIMYNLYEKMDMNMMAM</sequence>
<comment type="subcellular location">
    <subcellularLocation>
        <location evidence="1">Cell membrane</location>
        <topology evidence="1">Multi-pass membrane protein</topology>
    </subcellularLocation>
</comment>
<evidence type="ECO:0000256" key="2">
    <source>
        <dbReference type="ARBA" id="ARBA00008079"/>
    </source>
</evidence>
<comment type="similarity">
    <text evidence="2">Belongs to the cytochrome c oxidase bacterial subunit 4 family.</text>
</comment>
<keyword evidence="19" id="KW-1185">Reference proteome</keyword>
<evidence type="ECO:0000256" key="8">
    <source>
        <dbReference type="ARBA" id="ARBA00022982"/>
    </source>
</evidence>
<dbReference type="GO" id="GO:0009486">
    <property type="term" value="F:cytochrome bo3 ubiquinol oxidase activity"/>
    <property type="evidence" value="ECO:0007669"/>
    <property type="project" value="InterPro"/>
</dbReference>
<keyword evidence="8" id="KW-0249">Electron transport</keyword>
<keyword evidence="7 17" id="KW-0812">Transmembrane</keyword>
<dbReference type="STRING" id="1498499.EP47_05060"/>
<dbReference type="EMBL" id="JNCF01000011">
    <property type="protein sequence ID" value="KGP63734.1"/>
    <property type="molecule type" value="Genomic_DNA"/>
</dbReference>
<dbReference type="Pfam" id="PF03626">
    <property type="entry name" value="COX4_pro"/>
    <property type="match status" value="1"/>
</dbReference>
<dbReference type="GO" id="GO:0019646">
    <property type="term" value="P:aerobic electron transport chain"/>
    <property type="evidence" value="ECO:0007669"/>
    <property type="project" value="TreeGrafter"/>
</dbReference>
<feature type="transmembrane region" description="Helical" evidence="17">
    <location>
        <begin position="82"/>
        <end position="107"/>
    </location>
</feature>
<evidence type="ECO:0000256" key="3">
    <source>
        <dbReference type="ARBA" id="ARBA00011700"/>
    </source>
</evidence>
<evidence type="ECO:0000256" key="17">
    <source>
        <dbReference type="SAM" id="Phobius"/>
    </source>
</evidence>
<dbReference type="OrthoDB" id="2375888at2"/>
<comment type="function">
    <text evidence="12">Cytochrome bo(3) ubiquinol terminal oxidase is the component of the aerobic respiratory chain of E.coli that predominates when cells are grown at high aeration. Has proton pump activity across the membrane in addition to electron transfer, pumping 2 protons/electron.</text>
</comment>
<protein>
    <recommendedName>
        <fullName evidence="4">Cytochrome bo(3) ubiquinol oxidase subunit 4</fullName>
    </recommendedName>
    <alternativeName>
        <fullName evidence="16">Cytochrome o ubiquinol oxidase subunit 4</fullName>
    </alternativeName>
    <alternativeName>
        <fullName evidence="13">Oxidase bo(3) subunit 4</fullName>
    </alternativeName>
    <alternativeName>
        <fullName evidence="14">Ubiquinol oxidase polypeptide IV</fullName>
    </alternativeName>
    <alternativeName>
        <fullName evidence="15">Ubiquinol oxidase subunit 4</fullName>
    </alternativeName>
</protein>
<name>A0A0A2SWA4_9GAMM</name>
<organism evidence="18 19">
    <name type="scientific">Legionella norrlandica</name>
    <dbReference type="NCBI Taxonomy" id="1498499"/>
    <lineage>
        <taxon>Bacteria</taxon>
        <taxon>Pseudomonadati</taxon>
        <taxon>Pseudomonadota</taxon>
        <taxon>Gammaproteobacteria</taxon>
        <taxon>Legionellales</taxon>
        <taxon>Legionellaceae</taxon>
        <taxon>Legionella</taxon>
    </lineage>
</organism>
<comment type="subunit">
    <text evidence="3">Heterooctamer of two A chains, two B chains, two C chains and two D chains.</text>
</comment>
<dbReference type="GO" id="GO:0005886">
    <property type="term" value="C:plasma membrane"/>
    <property type="evidence" value="ECO:0007669"/>
    <property type="project" value="UniProtKB-SubCell"/>
</dbReference>
<dbReference type="InterPro" id="IPR050968">
    <property type="entry name" value="Cytochrome_c_oxidase_bac_sub4"/>
</dbReference>
<evidence type="ECO:0000256" key="16">
    <source>
        <dbReference type="ARBA" id="ARBA00032185"/>
    </source>
</evidence>
<proteinExistence type="inferred from homology"/>
<accession>A0A0A2SWA4</accession>
<dbReference type="GO" id="GO:0015078">
    <property type="term" value="F:proton transmembrane transporter activity"/>
    <property type="evidence" value="ECO:0007669"/>
    <property type="project" value="TreeGrafter"/>
</dbReference>
<feature type="transmembrane region" description="Helical" evidence="17">
    <location>
        <begin position="49"/>
        <end position="70"/>
    </location>
</feature>
<evidence type="ECO:0000256" key="1">
    <source>
        <dbReference type="ARBA" id="ARBA00004651"/>
    </source>
</evidence>
<gene>
    <name evidence="18" type="ORF">EP47_05060</name>
</gene>
<evidence type="ECO:0000256" key="5">
    <source>
        <dbReference type="ARBA" id="ARBA00022448"/>
    </source>
</evidence>
<feature type="transmembrane region" description="Helical" evidence="17">
    <location>
        <begin position="20"/>
        <end position="40"/>
    </location>
</feature>
<evidence type="ECO:0000256" key="7">
    <source>
        <dbReference type="ARBA" id="ARBA00022692"/>
    </source>
</evidence>
<dbReference type="NCBIfam" id="TIGR02847">
    <property type="entry name" value="CyoD"/>
    <property type="match status" value="1"/>
</dbReference>
<evidence type="ECO:0000256" key="12">
    <source>
        <dbReference type="ARBA" id="ARBA00025694"/>
    </source>
</evidence>
<evidence type="ECO:0000256" key="6">
    <source>
        <dbReference type="ARBA" id="ARBA00022475"/>
    </source>
</evidence>
<dbReference type="Proteomes" id="UP000054422">
    <property type="component" value="Unassembled WGS sequence"/>
</dbReference>
<evidence type="ECO:0000256" key="11">
    <source>
        <dbReference type="ARBA" id="ARBA00023136"/>
    </source>
</evidence>
<keyword evidence="5" id="KW-0813">Transport</keyword>
<dbReference type="RefSeq" id="WP_035888119.1">
    <property type="nucleotide sequence ID" value="NZ_JNCF01000011.1"/>
</dbReference>
<evidence type="ECO:0000256" key="13">
    <source>
        <dbReference type="ARBA" id="ARBA00030071"/>
    </source>
</evidence>
<evidence type="ECO:0000256" key="9">
    <source>
        <dbReference type="ARBA" id="ARBA00022989"/>
    </source>
</evidence>
<evidence type="ECO:0000256" key="10">
    <source>
        <dbReference type="ARBA" id="ARBA00023002"/>
    </source>
</evidence>
<keyword evidence="6" id="KW-1003">Cell membrane</keyword>
<dbReference type="GO" id="GO:0015990">
    <property type="term" value="P:electron transport coupled proton transport"/>
    <property type="evidence" value="ECO:0007669"/>
    <property type="project" value="InterPro"/>
</dbReference>
<dbReference type="InterPro" id="IPR005171">
    <property type="entry name" value="Cyt_c_oxidase_su4_prok"/>
</dbReference>
<evidence type="ECO:0000256" key="14">
    <source>
        <dbReference type="ARBA" id="ARBA00030211"/>
    </source>
</evidence>
<reference evidence="18 19" key="1">
    <citation type="submission" date="2014-05" db="EMBL/GenBank/DDBJ databases">
        <authorList>
            <person name="Rizzardi K."/>
            <person name="Winiecka-Krusnell J."/>
            <person name="Ramliden M."/>
            <person name="Alm E."/>
            <person name="Andersson S."/>
            <person name="Byfors S."/>
        </authorList>
    </citation>
    <scope>NUCLEOTIDE SEQUENCE [LARGE SCALE GENOMIC DNA]</scope>
    <source>
        <strain evidence="18 19">LEGN</strain>
    </source>
</reference>
<dbReference type="InterPro" id="IPR014210">
    <property type="entry name" value="Cyt_o_ubiqinol_oxidase_su4"/>
</dbReference>
<keyword evidence="10" id="KW-0560">Oxidoreductase</keyword>
<dbReference type="PANTHER" id="PTHR36835:SF1">
    <property type="entry name" value="CYTOCHROME BO(3) UBIQUINOL OXIDASE SUBUNIT 4"/>
    <property type="match status" value="1"/>
</dbReference>
<evidence type="ECO:0000313" key="18">
    <source>
        <dbReference type="EMBL" id="KGP63734.1"/>
    </source>
</evidence>
<dbReference type="PANTHER" id="PTHR36835">
    <property type="entry name" value="CYTOCHROME BO(3) UBIQUINOL OXIDASE SUBUNIT 4"/>
    <property type="match status" value="1"/>
</dbReference>
<dbReference type="GO" id="GO:0009319">
    <property type="term" value="C:cytochrome o ubiquinol oxidase complex"/>
    <property type="evidence" value="ECO:0007669"/>
    <property type="project" value="TreeGrafter"/>
</dbReference>
<dbReference type="AlphaFoldDB" id="A0A0A2SWA4"/>
<evidence type="ECO:0000256" key="4">
    <source>
        <dbReference type="ARBA" id="ARBA00014689"/>
    </source>
</evidence>